<evidence type="ECO:0000313" key="2">
    <source>
        <dbReference type="Proteomes" id="UP001596023"/>
    </source>
</evidence>
<protein>
    <recommendedName>
        <fullName evidence="3">Major capsid protein</fullName>
    </recommendedName>
</protein>
<organism evidence="1 2">
    <name type="scientific">Dysgonomonas termitidis</name>
    <dbReference type="NCBI Taxonomy" id="1516126"/>
    <lineage>
        <taxon>Bacteria</taxon>
        <taxon>Pseudomonadati</taxon>
        <taxon>Bacteroidota</taxon>
        <taxon>Bacteroidia</taxon>
        <taxon>Bacteroidales</taxon>
        <taxon>Dysgonomonadaceae</taxon>
        <taxon>Dysgonomonas</taxon>
    </lineage>
</organism>
<evidence type="ECO:0000313" key="1">
    <source>
        <dbReference type="EMBL" id="MFC4672742.1"/>
    </source>
</evidence>
<proteinExistence type="predicted"/>
<comment type="caution">
    <text evidence="1">The sequence shown here is derived from an EMBL/GenBank/DDBJ whole genome shotgun (WGS) entry which is preliminary data.</text>
</comment>
<keyword evidence="2" id="KW-1185">Reference proteome</keyword>
<accession>A0ABV9KRQ2</accession>
<name>A0ABV9KRQ2_9BACT</name>
<sequence>MAGLQQEIWVKQIMEKFYPDSSFLKYVKDFSAMVEKHAINMAEAGIDPQVLINNTTYPIVVNQRVDTPISIELDKFETENTLVRHPEVIEYSYNQLESVLMGHRNTLRATTGAKAAHAYAPNGDTEDTPVILTTGETSGARKRLRIEDLLLLKERFDNNDVPLDSRYLVLHPSHVTDLILIDTKMFKDIADVVNGEPKRLAGFNVLQFSKTAYYNLSNMTKKAFGSAPTDGDGFSSLAFQGEEVMKADGVVTLYSTEKDPRERATIVGFEKRFVAVPIRNKGIAAIVSGAA</sequence>
<dbReference type="Proteomes" id="UP001596023">
    <property type="component" value="Unassembled WGS sequence"/>
</dbReference>
<dbReference type="RefSeq" id="WP_379993946.1">
    <property type="nucleotide sequence ID" value="NZ_JBHSGN010000024.1"/>
</dbReference>
<reference evidence="2" key="1">
    <citation type="journal article" date="2019" name="Int. J. Syst. Evol. Microbiol.">
        <title>The Global Catalogue of Microorganisms (GCM) 10K type strain sequencing project: providing services to taxonomists for standard genome sequencing and annotation.</title>
        <authorList>
            <consortium name="The Broad Institute Genomics Platform"/>
            <consortium name="The Broad Institute Genome Sequencing Center for Infectious Disease"/>
            <person name="Wu L."/>
            <person name="Ma J."/>
        </authorList>
    </citation>
    <scope>NUCLEOTIDE SEQUENCE [LARGE SCALE GENOMIC DNA]</scope>
    <source>
        <strain evidence="2">CCUG 66188</strain>
    </source>
</reference>
<gene>
    <name evidence="1" type="ORF">ACFO6W_03440</name>
</gene>
<evidence type="ECO:0008006" key="3">
    <source>
        <dbReference type="Google" id="ProtNLM"/>
    </source>
</evidence>
<dbReference type="EMBL" id="JBHSGN010000024">
    <property type="protein sequence ID" value="MFC4672742.1"/>
    <property type="molecule type" value="Genomic_DNA"/>
</dbReference>